<evidence type="ECO:0000313" key="2">
    <source>
        <dbReference type="EMBL" id="KAK7939493.1"/>
    </source>
</evidence>
<dbReference type="Gene3D" id="2.10.60.10">
    <property type="entry name" value="CD59"/>
    <property type="match status" value="1"/>
</dbReference>
<name>A0AAW0PWH1_9GOBI</name>
<gene>
    <name evidence="2" type="ORF">WMY93_002819</name>
</gene>
<dbReference type="SUPFAM" id="SSF57302">
    <property type="entry name" value="Snake toxin-like"/>
    <property type="match status" value="1"/>
</dbReference>
<organism evidence="2 3">
    <name type="scientific">Mugilogobius chulae</name>
    <name type="common">yellowstripe goby</name>
    <dbReference type="NCBI Taxonomy" id="88201"/>
    <lineage>
        <taxon>Eukaryota</taxon>
        <taxon>Metazoa</taxon>
        <taxon>Chordata</taxon>
        <taxon>Craniata</taxon>
        <taxon>Vertebrata</taxon>
        <taxon>Euteleostomi</taxon>
        <taxon>Actinopterygii</taxon>
        <taxon>Neopterygii</taxon>
        <taxon>Teleostei</taxon>
        <taxon>Neoteleostei</taxon>
        <taxon>Acanthomorphata</taxon>
        <taxon>Gobiaria</taxon>
        <taxon>Gobiiformes</taxon>
        <taxon>Gobioidei</taxon>
        <taxon>Gobiidae</taxon>
        <taxon>Gobionellinae</taxon>
        <taxon>Mugilogobius</taxon>
    </lineage>
</organism>
<dbReference type="InterPro" id="IPR045860">
    <property type="entry name" value="Snake_toxin-like_sf"/>
</dbReference>
<accession>A0AAW0PWH1</accession>
<proteinExistence type="predicted"/>
<feature type="compositionally biased region" description="Basic residues" evidence="1">
    <location>
        <begin position="147"/>
        <end position="158"/>
    </location>
</feature>
<dbReference type="AlphaFoldDB" id="A0AAW0PWH1"/>
<dbReference type="EMBL" id="JBBPFD010000002">
    <property type="protein sequence ID" value="KAK7939493.1"/>
    <property type="molecule type" value="Genomic_DNA"/>
</dbReference>
<comment type="caution">
    <text evidence="2">The sequence shown here is derived from an EMBL/GenBank/DDBJ whole genome shotgun (WGS) entry which is preliminary data.</text>
</comment>
<dbReference type="Proteomes" id="UP001460270">
    <property type="component" value="Unassembled WGS sequence"/>
</dbReference>
<feature type="compositionally biased region" description="Basic and acidic residues" evidence="1">
    <location>
        <begin position="159"/>
        <end position="169"/>
    </location>
</feature>
<evidence type="ECO:0000313" key="3">
    <source>
        <dbReference type="Proteomes" id="UP001460270"/>
    </source>
</evidence>
<keyword evidence="3" id="KW-1185">Reference proteome</keyword>
<feature type="region of interest" description="Disordered" evidence="1">
    <location>
        <begin position="147"/>
        <end position="169"/>
    </location>
</feature>
<dbReference type="CDD" id="cd23535">
    <property type="entry name" value="TFP_LU_ECD_ALK2"/>
    <property type="match status" value="1"/>
</dbReference>
<sequence>MSRTWLQQNGERLRGVYHEVLGHIPFAFDHLIVPCCCSLEGDAGVVRNFECECDASTCSADSRCFGLKCFTSLSVQNGTAVTEKGCIVGSEEDVCSRPPTSELVVECCEGDLCNTNASLQFPVKGTGRLEDSITGWNQVLKIRGLPRSRPRHWNNRHTPKGEWDKQQQH</sequence>
<evidence type="ECO:0000256" key="1">
    <source>
        <dbReference type="SAM" id="MobiDB-lite"/>
    </source>
</evidence>
<protein>
    <submittedName>
        <fullName evidence="2">Uncharacterized protein</fullName>
    </submittedName>
</protein>
<reference evidence="3" key="1">
    <citation type="submission" date="2024-04" db="EMBL/GenBank/DDBJ databases">
        <title>Salinicola lusitanus LLJ914,a marine bacterium isolated from the Okinawa Trough.</title>
        <authorList>
            <person name="Li J."/>
        </authorList>
    </citation>
    <scope>NUCLEOTIDE SEQUENCE [LARGE SCALE GENOMIC DNA]</scope>
</reference>